<evidence type="ECO:0000313" key="6">
    <source>
        <dbReference type="WBParaSite" id="BXY_1412800.1"/>
    </source>
</evidence>
<evidence type="ECO:0000313" key="2">
    <source>
        <dbReference type="EMBL" id="CAD5234304.1"/>
    </source>
</evidence>
<feature type="compositionally biased region" description="Basic and acidic residues" evidence="1">
    <location>
        <begin position="1"/>
        <end position="10"/>
    </location>
</feature>
<dbReference type="WBParaSite" id="BXY_1412800.1">
    <property type="protein sequence ID" value="BXY_1412800.1"/>
    <property type="gene ID" value="BXY_1412800"/>
</dbReference>
<evidence type="ECO:0000256" key="1">
    <source>
        <dbReference type="SAM" id="MobiDB-lite"/>
    </source>
</evidence>
<dbReference type="Proteomes" id="UP000659654">
    <property type="component" value="Unassembled WGS sequence"/>
</dbReference>
<accession>A0A1I7SM44</accession>
<reference evidence="6" key="1">
    <citation type="submission" date="2016-11" db="UniProtKB">
        <authorList>
            <consortium name="WormBaseParasite"/>
        </authorList>
    </citation>
    <scope>IDENTIFICATION</scope>
</reference>
<evidence type="ECO:0000313" key="3">
    <source>
        <dbReference type="EMBL" id="CAG9129993.1"/>
    </source>
</evidence>
<evidence type="ECO:0000313" key="4">
    <source>
        <dbReference type="Proteomes" id="UP000095284"/>
    </source>
</evidence>
<gene>
    <name evidence="2" type="ORF">BXYJ_LOCUS14395</name>
</gene>
<feature type="compositionally biased region" description="Polar residues" evidence="1">
    <location>
        <begin position="67"/>
        <end position="79"/>
    </location>
</feature>
<dbReference type="Proteomes" id="UP000095284">
    <property type="component" value="Unplaced"/>
</dbReference>
<organism evidence="4 6">
    <name type="scientific">Bursaphelenchus xylophilus</name>
    <name type="common">Pinewood nematode worm</name>
    <name type="synonym">Aphelenchoides xylophilus</name>
    <dbReference type="NCBI Taxonomy" id="6326"/>
    <lineage>
        <taxon>Eukaryota</taxon>
        <taxon>Metazoa</taxon>
        <taxon>Ecdysozoa</taxon>
        <taxon>Nematoda</taxon>
        <taxon>Chromadorea</taxon>
        <taxon>Rhabditida</taxon>
        <taxon>Tylenchina</taxon>
        <taxon>Tylenchomorpha</taxon>
        <taxon>Aphelenchoidea</taxon>
        <taxon>Aphelenchoididae</taxon>
        <taxon>Bursaphelenchus</taxon>
    </lineage>
</organism>
<feature type="region of interest" description="Disordered" evidence="1">
    <location>
        <begin position="39"/>
        <end position="79"/>
    </location>
</feature>
<dbReference type="AlphaFoldDB" id="A0A1I7SM44"/>
<sequence>MSEGNGRDGARGTVAEENAGQRYIEKSGRSIQFHLNAIANAMTQMPSGPEDGKRSRRPIQAPIPSETGATLSSDVFSKD</sequence>
<dbReference type="EMBL" id="CAJFDI010000006">
    <property type="protein sequence ID" value="CAD5234304.1"/>
    <property type="molecule type" value="Genomic_DNA"/>
</dbReference>
<reference evidence="3" key="2">
    <citation type="submission" date="2020-08" db="EMBL/GenBank/DDBJ databases">
        <authorList>
            <person name="Kikuchi T."/>
        </authorList>
    </citation>
    <scope>NUCLEOTIDE SEQUENCE</scope>
    <source>
        <strain evidence="2">Ka4C1</strain>
    </source>
</reference>
<name>A0A1I7SM44_BURXY</name>
<evidence type="ECO:0000313" key="5">
    <source>
        <dbReference type="Proteomes" id="UP000659654"/>
    </source>
</evidence>
<protein>
    <submittedName>
        <fullName evidence="2">(pine wood nematode) hypothetical protein</fullName>
    </submittedName>
</protein>
<keyword evidence="5" id="KW-1185">Reference proteome</keyword>
<dbReference type="Proteomes" id="UP000582659">
    <property type="component" value="Unassembled WGS sequence"/>
</dbReference>
<proteinExistence type="predicted"/>
<dbReference type="EMBL" id="CAJFCV020000006">
    <property type="protein sequence ID" value="CAG9129993.1"/>
    <property type="molecule type" value="Genomic_DNA"/>
</dbReference>
<feature type="region of interest" description="Disordered" evidence="1">
    <location>
        <begin position="1"/>
        <end position="25"/>
    </location>
</feature>